<keyword evidence="2" id="KW-1185">Reference proteome</keyword>
<proteinExistence type="predicted"/>
<evidence type="ECO:0000313" key="1">
    <source>
        <dbReference type="EMBL" id="KAF2719592.1"/>
    </source>
</evidence>
<organism evidence="1 2">
    <name type="scientific">Polychaeton citri CBS 116435</name>
    <dbReference type="NCBI Taxonomy" id="1314669"/>
    <lineage>
        <taxon>Eukaryota</taxon>
        <taxon>Fungi</taxon>
        <taxon>Dikarya</taxon>
        <taxon>Ascomycota</taxon>
        <taxon>Pezizomycotina</taxon>
        <taxon>Dothideomycetes</taxon>
        <taxon>Dothideomycetidae</taxon>
        <taxon>Capnodiales</taxon>
        <taxon>Capnodiaceae</taxon>
        <taxon>Polychaeton</taxon>
    </lineage>
</organism>
<gene>
    <name evidence="1" type="ORF">K431DRAFT_305035</name>
</gene>
<dbReference type="Proteomes" id="UP000799441">
    <property type="component" value="Unassembled WGS sequence"/>
</dbReference>
<comment type="caution">
    <text evidence="1">The sequence shown here is derived from an EMBL/GenBank/DDBJ whole genome shotgun (WGS) entry which is preliminary data.</text>
</comment>
<dbReference type="AlphaFoldDB" id="A0A9P4UKZ3"/>
<dbReference type="OrthoDB" id="3912095at2759"/>
<accession>A0A9P4UKZ3</accession>
<sequence>MAANNIKEEDALHLLDSMDSQGSRYANIEQNTCPGMTLVLGQELSESHWTKLLPKTGKKFQDVMQVLNRTGTVNTARGYTELRNTLVDWYLKDIGFQCNRAGGRQTSTYSGIAGASSLHHTQALQDYSMGLSSGYDPLLYTGSSESFMEDFDPRVL</sequence>
<protein>
    <submittedName>
        <fullName evidence="1">Uncharacterized protein</fullName>
    </submittedName>
</protein>
<evidence type="ECO:0000313" key="2">
    <source>
        <dbReference type="Proteomes" id="UP000799441"/>
    </source>
</evidence>
<reference evidence="1" key="1">
    <citation type="journal article" date="2020" name="Stud. Mycol.">
        <title>101 Dothideomycetes genomes: a test case for predicting lifestyles and emergence of pathogens.</title>
        <authorList>
            <person name="Haridas S."/>
            <person name="Albert R."/>
            <person name="Binder M."/>
            <person name="Bloem J."/>
            <person name="Labutti K."/>
            <person name="Salamov A."/>
            <person name="Andreopoulos B."/>
            <person name="Baker S."/>
            <person name="Barry K."/>
            <person name="Bills G."/>
            <person name="Bluhm B."/>
            <person name="Cannon C."/>
            <person name="Castanera R."/>
            <person name="Culley D."/>
            <person name="Daum C."/>
            <person name="Ezra D."/>
            <person name="Gonzalez J."/>
            <person name="Henrissat B."/>
            <person name="Kuo A."/>
            <person name="Liang C."/>
            <person name="Lipzen A."/>
            <person name="Lutzoni F."/>
            <person name="Magnuson J."/>
            <person name="Mondo S."/>
            <person name="Nolan M."/>
            <person name="Ohm R."/>
            <person name="Pangilinan J."/>
            <person name="Park H.-J."/>
            <person name="Ramirez L."/>
            <person name="Alfaro M."/>
            <person name="Sun H."/>
            <person name="Tritt A."/>
            <person name="Yoshinaga Y."/>
            <person name="Zwiers L.-H."/>
            <person name="Turgeon B."/>
            <person name="Goodwin S."/>
            <person name="Spatafora J."/>
            <person name="Crous P."/>
            <person name="Grigoriev I."/>
        </authorList>
    </citation>
    <scope>NUCLEOTIDE SEQUENCE</scope>
    <source>
        <strain evidence="1">CBS 116435</strain>
    </source>
</reference>
<name>A0A9P4UKZ3_9PEZI</name>
<dbReference type="EMBL" id="MU003809">
    <property type="protein sequence ID" value="KAF2719592.1"/>
    <property type="molecule type" value="Genomic_DNA"/>
</dbReference>